<dbReference type="PANTHER" id="PTHR22916:SF3">
    <property type="entry name" value="UDP-GLCNAC:BETAGAL BETA-1,3-N-ACETYLGLUCOSAMINYLTRANSFERASE-LIKE PROTEIN 1"/>
    <property type="match status" value="1"/>
</dbReference>
<gene>
    <name evidence="1" type="ORF">RUM43_005591</name>
</gene>
<protein>
    <submittedName>
        <fullName evidence="1">Uncharacterized protein</fullName>
    </submittedName>
</protein>
<dbReference type="PANTHER" id="PTHR22916">
    <property type="entry name" value="GLYCOSYLTRANSFERASE"/>
    <property type="match status" value="1"/>
</dbReference>
<dbReference type="EMBL" id="JAWJWE010000037">
    <property type="protein sequence ID" value="KAK6625297.1"/>
    <property type="molecule type" value="Genomic_DNA"/>
</dbReference>
<organism evidence="1 2">
    <name type="scientific">Polyplax serrata</name>
    <name type="common">Common mouse louse</name>
    <dbReference type="NCBI Taxonomy" id="468196"/>
    <lineage>
        <taxon>Eukaryota</taxon>
        <taxon>Metazoa</taxon>
        <taxon>Ecdysozoa</taxon>
        <taxon>Arthropoda</taxon>
        <taxon>Hexapoda</taxon>
        <taxon>Insecta</taxon>
        <taxon>Pterygota</taxon>
        <taxon>Neoptera</taxon>
        <taxon>Paraneoptera</taxon>
        <taxon>Psocodea</taxon>
        <taxon>Troctomorpha</taxon>
        <taxon>Phthiraptera</taxon>
        <taxon>Anoplura</taxon>
        <taxon>Polyplacidae</taxon>
        <taxon>Polyplax</taxon>
    </lineage>
</organism>
<evidence type="ECO:0000313" key="1">
    <source>
        <dbReference type="EMBL" id="KAK6625297.1"/>
    </source>
</evidence>
<proteinExistence type="predicted"/>
<dbReference type="GO" id="GO:0016757">
    <property type="term" value="F:glycosyltransferase activity"/>
    <property type="evidence" value="ECO:0007669"/>
    <property type="project" value="UniProtKB-ARBA"/>
</dbReference>
<accession>A0AAN8NWB2</accession>
<evidence type="ECO:0000313" key="2">
    <source>
        <dbReference type="Proteomes" id="UP001372834"/>
    </source>
</evidence>
<dbReference type="Proteomes" id="UP001372834">
    <property type="component" value="Unassembled WGS sequence"/>
</dbReference>
<dbReference type="AlphaFoldDB" id="A0AAN8NWB2"/>
<reference evidence="1 2" key="1">
    <citation type="submission" date="2023-10" db="EMBL/GenBank/DDBJ databases">
        <title>Genomes of two closely related lineages of the louse Polyplax serrata with different host specificities.</title>
        <authorList>
            <person name="Martinu J."/>
            <person name="Tarabai H."/>
            <person name="Stefka J."/>
            <person name="Hypsa V."/>
        </authorList>
    </citation>
    <scope>NUCLEOTIDE SEQUENCE [LARGE SCALE GENOMIC DNA]</scope>
    <source>
        <strain evidence="1">HR10_N</strain>
    </source>
</reference>
<name>A0AAN8NWB2_POLSC</name>
<sequence>MNETKCQQLDCVTFTTFKETIWNVRMEHLEKWILSNWTAFTIWNAGKQGRRFFRSLKPSNRKKVVQFCDVDPKKTDKFYEPYLKSGPKESRRIPIVHFTKASPPFVTCVKLGLTHGQFEENLKSLNLVEGRDFYVFS</sequence>
<comment type="caution">
    <text evidence="1">The sequence shown here is derived from an EMBL/GenBank/DDBJ whole genome shotgun (WGS) entry which is preliminary data.</text>
</comment>